<name>A0A1H2V1J8_9RHOB</name>
<reference evidence="4" key="1">
    <citation type="submission" date="2016-10" db="EMBL/GenBank/DDBJ databases">
        <authorList>
            <person name="Varghese N."/>
            <person name="Submissions S."/>
        </authorList>
    </citation>
    <scope>NUCLEOTIDE SEQUENCE [LARGE SCALE GENOMIC DNA]</scope>
    <source>
        <strain evidence="4">DSM 27839</strain>
    </source>
</reference>
<dbReference type="EMBL" id="FNNP01000001">
    <property type="protein sequence ID" value="SDW61819.1"/>
    <property type="molecule type" value="Genomic_DNA"/>
</dbReference>
<dbReference type="InterPro" id="IPR000073">
    <property type="entry name" value="AB_hydrolase_1"/>
</dbReference>
<keyword evidence="1" id="KW-0378">Hydrolase</keyword>
<dbReference type="Pfam" id="PF00561">
    <property type="entry name" value="Abhydrolase_1"/>
    <property type="match status" value="1"/>
</dbReference>
<proteinExistence type="predicted"/>
<dbReference type="GO" id="GO:0016787">
    <property type="term" value="F:hydrolase activity"/>
    <property type="evidence" value="ECO:0007669"/>
    <property type="project" value="UniProtKB-KW"/>
</dbReference>
<evidence type="ECO:0000256" key="1">
    <source>
        <dbReference type="ARBA" id="ARBA00022801"/>
    </source>
</evidence>
<dbReference type="RefSeq" id="WP_074735407.1">
    <property type="nucleotide sequence ID" value="NZ_FNNP01000001.1"/>
</dbReference>
<feature type="domain" description="AB hydrolase-1" evidence="2">
    <location>
        <begin position="28"/>
        <end position="253"/>
    </location>
</feature>
<dbReference type="SUPFAM" id="SSF53474">
    <property type="entry name" value="alpha/beta-Hydrolases"/>
    <property type="match status" value="1"/>
</dbReference>
<dbReference type="InterPro" id="IPR029058">
    <property type="entry name" value="AB_hydrolase_fold"/>
</dbReference>
<protein>
    <submittedName>
        <fullName evidence="3">Pimeloyl-ACP methyl ester carboxylesterase</fullName>
    </submittedName>
</protein>
<dbReference type="STRING" id="985054.SAMN05444358_1011316"/>
<dbReference type="PANTHER" id="PTHR46118:SF4">
    <property type="entry name" value="PROTEIN ABHD11"/>
    <property type="match status" value="1"/>
</dbReference>
<evidence type="ECO:0000313" key="4">
    <source>
        <dbReference type="Proteomes" id="UP000183400"/>
    </source>
</evidence>
<gene>
    <name evidence="3" type="ORF">SAMN05444358_1011316</name>
</gene>
<dbReference type="PANTHER" id="PTHR46118">
    <property type="entry name" value="PROTEIN ABHD11"/>
    <property type="match status" value="1"/>
</dbReference>
<evidence type="ECO:0000259" key="2">
    <source>
        <dbReference type="Pfam" id="PF00561"/>
    </source>
</evidence>
<organism evidence="3 4">
    <name type="scientific">Ruegeria halocynthiae</name>
    <dbReference type="NCBI Taxonomy" id="985054"/>
    <lineage>
        <taxon>Bacteria</taxon>
        <taxon>Pseudomonadati</taxon>
        <taxon>Pseudomonadota</taxon>
        <taxon>Alphaproteobacteria</taxon>
        <taxon>Rhodobacterales</taxon>
        <taxon>Roseobacteraceae</taxon>
        <taxon>Ruegeria</taxon>
    </lineage>
</organism>
<dbReference type="Proteomes" id="UP000183400">
    <property type="component" value="Unassembled WGS sequence"/>
</dbReference>
<dbReference type="Gene3D" id="3.40.50.1820">
    <property type="entry name" value="alpha/beta hydrolase"/>
    <property type="match status" value="1"/>
</dbReference>
<sequence length="266" mass="29430">MGLVVPCGGEYHIVMLNTITHGDPTDHPPLLIAHGLYGSARNWGVIARRLSDERQVIAVDMRNHAYSFWDNQHGYRQLAQDLADLIDSIGGVADVVGHSMGGKASMVLALQHGELIRKLVVADIAPVTYGHSQIKYIDAMRIVDMSRVDRRSDAEAQLAEQGVEKALQSFFTQSLDVENKRWRLNLDVLASEMPKIMGFPDVGGSWNGPTLFLSGAASDYVLPEHRDRIRALFPAARFAKIPGAGHWLHAEKPREFEAAVRTFLNA</sequence>
<accession>A0A1H2V1J8</accession>
<evidence type="ECO:0000313" key="3">
    <source>
        <dbReference type="EMBL" id="SDW61819.1"/>
    </source>
</evidence>
<dbReference type="AlphaFoldDB" id="A0A1H2V1J8"/>
<keyword evidence="4" id="KW-1185">Reference proteome</keyword>